<dbReference type="EMBL" id="AGNL01050001">
    <property type="protein sequence ID" value="EJK44232.1"/>
    <property type="molecule type" value="Genomic_DNA"/>
</dbReference>
<evidence type="ECO:0000256" key="7">
    <source>
        <dbReference type="ARBA" id="ARBA00050896"/>
    </source>
</evidence>
<feature type="region of interest" description="Disordered" evidence="12">
    <location>
        <begin position="1"/>
        <end position="28"/>
    </location>
</feature>
<feature type="compositionally biased region" description="Basic and acidic residues" evidence="12">
    <location>
        <begin position="206"/>
        <end position="227"/>
    </location>
</feature>
<dbReference type="FunFam" id="3.40.50.1100:FF:000006">
    <property type="entry name" value="Cysteine synthase"/>
    <property type="match status" value="1"/>
</dbReference>
<dbReference type="CDD" id="cd01561">
    <property type="entry name" value="CBS_like"/>
    <property type="match status" value="1"/>
</dbReference>
<keyword evidence="6 10" id="KW-0198">Cysteine biosynthesis</keyword>
<keyword evidence="11" id="KW-0227">DNA damage</keyword>
<dbReference type="GO" id="GO:0006535">
    <property type="term" value="P:cysteine biosynthetic process from serine"/>
    <property type="evidence" value="ECO:0007669"/>
    <property type="project" value="UniProtKB-UniRule"/>
</dbReference>
<dbReference type="AlphaFoldDB" id="K0RCM6"/>
<evidence type="ECO:0000256" key="2">
    <source>
        <dbReference type="ARBA" id="ARBA00007103"/>
    </source>
</evidence>
<feature type="domain" description="Transcription factor Tfb2 C-terminal" evidence="14">
    <location>
        <begin position="487"/>
        <end position="540"/>
    </location>
</feature>
<feature type="compositionally biased region" description="Basic residues" evidence="12">
    <location>
        <begin position="1"/>
        <end position="19"/>
    </location>
</feature>
<evidence type="ECO:0000259" key="14">
    <source>
        <dbReference type="Pfam" id="PF18307"/>
    </source>
</evidence>
<comment type="cofactor">
    <cofactor evidence="1 8 10">
        <name>pyridoxal 5'-phosphate</name>
        <dbReference type="ChEBI" id="CHEBI:597326"/>
    </cofactor>
</comment>
<dbReference type="Pfam" id="PF00291">
    <property type="entry name" value="PALP"/>
    <property type="match status" value="1"/>
</dbReference>
<dbReference type="InterPro" id="IPR050214">
    <property type="entry name" value="Cys_Synth/Cystath_Beta-Synth"/>
</dbReference>
<evidence type="ECO:0000313" key="15">
    <source>
        <dbReference type="EMBL" id="EJK44232.1"/>
    </source>
</evidence>
<sequence length="971" mass="106229">MPPRKRKASSAPAAKRKKTATGQSAAPAEAEAEIVSDLIVDPQEILLSTSSSIFEYLERLPPSTVRTIYALPSPRGPTVAAAVVRSSCLTDMARQCTLRLVTCGGSFKVQSIVEGWINRHGRKDALIALRRMEAMGIIEPTLGLATRPGEAAELEEADDTAKREKMLAKDAVLTPEFNEAMKLYLITSSSSPWPTVTNEQIALYKKTGEQEDGKPSRDPPSRRELEAHTQSQWDSVLHFLVGSDDSDRKGVNGIEEPNVAMVNFLTRIGLMQEDPDFTGKDRSRAPLVITSKGYEFMLRDTNAQVWQFVLQYLNSMAHHDLKDTIRKEALSFLICLGSCRIGEGYFSSVLGSKSARVLMKDFARFGLLFVCRVAGKTAFYPTRVAVNLVASNEKGGSRQSDALLPSVAATRSLEEAMNAPDPTRSHLAVISYKRLPNVVFFHLTRDSIKSAFRLGVTADQILRFLQVHAHPMMRSGNQPMPPANVRDQILLWDRERRRVVMDEVWVHQCRDDAEFSAVGMYASDSEALAWGNAHTNKLYLQCDSGSFQMEAPPYDLSTYLTGLTGDHLEAKGEEGPRERKKHSDLDRDCDMLRSAATASVRIFGSYKPQVSLHLQQTRSIVNVASRPSDLVGNTPLIDLQKILKSRGVDVSNGVKLYGKLESLGPCSSVKDRLGRSMIDDAEAKGLLTPGESVLVEPTSGNTGIALAFIARERGYKCILTMPETMSVERRMMLMSLGAEVVLTPKETAVPGALAKAKEIVAGLPEGKGIILQQFENEANVRIHRETTGPEIWKDTDGLIDIFVSGVGTGGTVSGVSQFIKPLKPDMKTVAVEPMEQMLITAAKGGEKIGEQGPHKIQGMGAGLVPAVLDLDIIDEVVPIHSDEAADMANELWMIGLPVGISSGAIVAAATKVCERDEAAGKMVVCVIPSFGERYFTHPMFSEIKNAAESLEKQPLPEPFDNREYGFATERG</sequence>
<evidence type="ECO:0000256" key="1">
    <source>
        <dbReference type="ARBA" id="ARBA00001933"/>
    </source>
</evidence>
<evidence type="ECO:0000259" key="13">
    <source>
        <dbReference type="Pfam" id="PF00291"/>
    </source>
</evidence>
<dbReference type="PROSITE" id="PS00901">
    <property type="entry name" value="CYS_SYNTHASE"/>
    <property type="match status" value="1"/>
</dbReference>
<evidence type="ECO:0000256" key="10">
    <source>
        <dbReference type="RuleBase" id="RU003985"/>
    </source>
</evidence>
<evidence type="ECO:0000256" key="5">
    <source>
        <dbReference type="ARBA" id="ARBA00022898"/>
    </source>
</evidence>
<protein>
    <recommendedName>
        <fullName evidence="10 11">Multifunctional fusion protein</fullName>
    </recommendedName>
    <domain>
        <recommendedName>
            <fullName evidence="10">Cysteine synthase</fullName>
            <ecNumber evidence="10">2.5.1.47</ecNumber>
        </recommendedName>
    </domain>
    <domain>
        <recommendedName>
            <fullName evidence="11">General transcription factor IIH subunit 4</fullName>
        </recommendedName>
    </domain>
</protein>
<proteinExistence type="inferred from homology"/>
<evidence type="ECO:0000256" key="4">
    <source>
        <dbReference type="ARBA" id="ARBA00022679"/>
    </source>
</evidence>
<accession>K0RCM6</accession>
<dbReference type="eggNOG" id="KOG1252">
    <property type="taxonomic scope" value="Eukaryota"/>
</dbReference>
<feature type="modified residue" description="N6-(pyridoxal phosphate)lysine" evidence="9">
    <location>
        <position position="670"/>
    </location>
</feature>
<evidence type="ECO:0000256" key="3">
    <source>
        <dbReference type="ARBA" id="ARBA00022605"/>
    </source>
</evidence>
<keyword evidence="11" id="KW-0539">Nucleus</keyword>
<dbReference type="GO" id="GO:0000439">
    <property type="term" value="C:transcription factor TFIIH core complex"/>
    <property type="evidence" value="ECO:0007669"/>
    <property type="project" value="InterPro"/>
</dbReference>
<comment type="catalytic activity">
    <reaction evidence="10">
        <text>O-acetyl-L-serine + hydrogen sulfide = L-cysteine + acetate</text>
        <dbReference type="Rhea" id="RHEA:14829"/>
        <dbReference type="ChEBI" id="CHEBI:29919"/>
        <dbReference type="ChEBI" id="CHEBI:30089"/>
        <dbReference type="ChEBI" id="CHEBI:35235"/>
        <dbReference type="ChEBI" id="CHEBI:58340"/>
        <dbReference type="EC" id="2.5.1.47"/>
    </reaction>
</comment>
<dbReference type="eggNOG" id="KOG3471">
    <property type="taxonomic scope" value="Eukaryota"/>
</dbReference>
<comment type="function">
    <text evidence="11">Component of the general transcription and DNA repair factor IIH (TFIIH) core complex which is involved in general and transcription-coupled nucleotide excision repair (NER) of damaged DNA.</text>
</comment>
<evidence type="ECO:0000256" key="9">
    <source>
        <dbReference type="PIRSR" id="PIRSR605856-51"/>
    </source>
</evidence>
<organism evidence="15 16">
    <name type="scientific">Thalassiosira oceanica</name>
    <name type="common">Marine diatom</name>
    <dbReference type="NCBI Taxonomy" id="159749"/>
    <lineage>
        <taxon>Eukaryota</taxon>
        <taxon>Sar</taxon>
        <taxon>Stramenopiles</taxon>
        <taxon>Ochrophyta</taxon>
        <taxon>Bacillariophyta</taxon>
        <taxon>Coscinodiscophyceae</taxon>
        <taxon>Thalassiosirophycidae</taxon>
        <taxon>Thalassiosirales</taxon>
        <taxon>Thalassiosiraceae</taxon>
        <taxon>Thalassiosira</taxon>
    </lineage>
</organism>
<comment type="subcellular location">
    <subcellularLocation>
        <location evidence="11">Nucleus</location>
    </subcellularLocation>
</comment>
<dbReference type="OrthoDB" id="364513at2759"/>
<dbReference type="InterPro" id="IPR005856">
    <property type="entry name" value="Cys_synth"/>
</dbReference>
<comment type="catalytic activity">
    <reaction evidence="7">
        <text>hydrogen cyanide + L-cysteine = 3-cyano-L-alanine + hydrogen sulfide + H(+)</text>
        <dbReference type="Rhea" id="RHEA:17821"/>
        <dbReference type="ChEBI" id="CHEBI:15378"/>
        <dbReference type="ChEBI" id="CHEBI:18407"/>
        <dbReference type="ChEBI" id="CHEBI:29919"/>
        <dbReference type="ChEBI" id="CHEBI:35235"/>
        <dbReference type="ChEBI" id="CHEBI:77860"/>
        <dbReference type="EC" id="4.4.1.9"/>
    </reaction>
</comment>
<dbReference type="GO" id="GO:0006289">
    <property type="term" value="P:nucleotide-excision repair"/>
    <property type="evidence" value="ECO:0007669"/>
    <property type="project" value="InterPro"/>
</dbReference>
<dbReference type="PANTHER" id="PTHR10314">
    <property type="entry name" value="CYSTATHIONINE BETA-SYNTHASE"/>
    <property type="match status" value="1"/>
</dbReference>
<feature type="binding site" evidence="8">
    <location>
        <position position="701"/>
    </location>
    <ligand>
        <name>pyridoxal 5'-phosphate</name>
        <dbReference type="ChEBI" id="CHEBI:597326"/>
    </ligand>
</feature>
<gene>
    <name evidence="15" type="ORF">THAOC_37249</name>
</gene>
<dbReference type="GO" id="GO:0050017">
    <property type="term" value="F:L-3-cyanoalanine synthase activity"/>
    <property type="evidence" value="ECO:0007669"/>
    <property type="project" value="UniProtKB-EC"/>
</dbReference>
<dbReference type="Proteomes" id="UP000266841">
    <property type="component" value="Unassembled WGS sequence"/>
</dbReference>
<reference evidence="15 16" key="1">
    <citation type="journal article" date="2012" name="Genome Biol.">
        <title>Genome and low-iron response of an oceanic diatom adapted to chronic iron limitation.</title>
        <authorList>
            <person name="Lommer M."/>
            <person name="Specht M."/>
            <person name="Roy A.S."/>
            <person name="Kraemer L."/>
            <person name="Andreson R."/>
            <person name="Gutowska M.A."/>
            <person name="Wolf J."/>
            <person name="Bergner S.V."/>
            <person name="Schilhabel M.B."/>
            <person name="Klostermeier U.C."/>
            <person name="Beiko R.G."/>
            <person name="Rosenstiel P."/>
            <person name="Hippler M."/>
            <person name="Laroche J."/>
        </authorList>
    </citation>
    <scope>NUCLEOTIDE SEQUENCE [LARGE SCALE GENOMIC DNA]</scope>
    <source>
        <strain evidence="15 16">CCMP1005</strain>
    </source>
</reference>
<name>K0RCM6_THAOC</name>
<dbReference type="GO" id="GO:0004124">
    <property type="term" value="F:cysteine synthase activity"/>
    <property type="evidence" value="ECO:0007669"/>
    <property type="project" value="UniProtKB-UniRule"/>
</dbReference>
<feature type="binding site" evidence="8">
    <location>
        <begin position="807"/>
        <end position="811"/>
    </location>
    <ligand>
        <name>pyridoxal 5'-phosphate</name>
        <dbReference type="ChEBI" id="CHEBI:597326"/>
    </ligand>
</feature>
<keyword evidence="11" id="KW-0234">DNA repair</keyword>
<keyword evidence="5 8" id="KW-0663">Pyridoxal phosphate</keyword>
<evidence type="ECO:0000256" key="6">
    <source>
        <dbReference type="ARBA" id="ARBA00023192"/>
    </source>
</evidence>
<feature type="binding site" evidence="8">
    <location>
        <position position="901"/>
    </location>
    <ligand>
        <name>pyridoxal 5'-phosphate</name>
        <dbReference type="ChEBI" id="CHEBI:597326"/>
    </ligand>
</feature>
<dbReference type="Pfam" id="PF18307">
    <property type="entry name" value="Tfb2_C"/>
    <property type="match status" value="1"/>
</dbReference>
<keyword evidence="11" id="KW-0804">Transcription</keyword>
<dbReference type="FunFam" id="3.40.50.1100:FF:000002">
    <property type="entry name" value="Cysteine synthase"/>
    <property type="match status" value="1"/>
</dbReference>
<dbReference type="InterPro" id="IPR040662">
    <property type="entry name" value="Tfb2_C"/>
</dbReference>
<comment type="similarity">
    <text evidence="2 10">Belongs to the cysteine synthase/cystathionine beta-synthase family.</text>
</comment>
<dbReference type="SUPFAM" id="SSF53686">
    <property type="entry name" value="Tryptophan synthase beta subunit-like PLP-dependent enzymes"/>
    <property type="match status" value="1"/>
</dbReference>
<keyword evidence="3 10" id="KW-0028">Amino-acid biosynthesis</keyword>
<keyword evidence="4 10" id="KW-0808">Transferase</keyword>
<dbReference type="Gene3D" id="3.40.50.1100">
    <property type="match status" value="2"/>
</dbReference>
<feature type="region of interest" description="Disordered" evidence="12">
    <location>
        <begin position="205"/>
        <end position="228"/>
    </location>
</feature>
<feature type="domain" description="Tryptophan synthase beta chain-like PALP" evidence="13">
    <location>
        <begin position="628"/>
        <end position="928"/>
    </location>
</feature>
<keyword evidence="16" id="KW-1185">Reference proteome</keyword>
<evidence type="ECO:0000313" key="16">
    <source>
        <dbReference type="Proteomes" id="UP000266841"/>
    </source>
</evidence>
<dbReference type="Gene3D" id="3.30.70.2610">
    <property type="match status" value="1"/>
</dbReference>
<evidence type="ECO:0000256" key="12">
    <source>
        <dbReference type="SAM" id="MobiDB-lite"/>
    </source>
</evidence>
<dbReference type="Pfam" id="PF03849">
    <property type="entry name" value="Tfb2"/>
    <property type="match status" value="2"/>
</dbReference>
<dbReference type="GO" id="GO:0001671">
    <property type="term" value="F:ATPase activator activity"/>
    <property type="evidence" value="ECO:0007669"/>
    <property type="project" value="InterPro"/>
</dbReference>
<dbReference type="InterPro" id="IPR001926">
    <property type="entry name" value="TrpB-like_PALP"/>
</dbReference>
<dbReference type="InterPro" id="IPR001216">
    <property type="entry name" value="P-phosphate_BS"/>
</dbReference>
<dbReference type="NCBIfam" id="TIGR01139">
    <property type="entry name" value="cysK"/>
    <property type="match status" value="1"/>
</dbReference>
<comment type="caution">
    <text evidence="15">The sequence shown here is derived from an EMBL/GenBank/DDBJ whole genome shotgun (WGS) entry which is preliminary data.</text>
</comment>
<dbReference type="InterPro" id="IPR005859">
    <property type="entry name" value="CysK"/>
</dbReference>
<dbReference type="InterPro" id="IPR036052">
    <property type="entry name" value="TrpB-like_PALP_sf"/>
</dbReference>
<dbReference type="EC" id="2.5.1.47" evidence="10"/>
<comment type="similarity">
    <text evidence="11">Belongs to the TFB2 family.</text>
</comment>
<keyword evidence="11" id="KW-0805">Transcription regulation</keyword>
<dbReference type="InterPro" id="IPR004598">
    <property type="entry name" value="TFIIH_p52/Tfb2"/>
</dbReference>
<dbReference type="NCBIfam" id="TIGR01136">
    <property type="entry name" value="cysKM"/>
    <property type="match status" value="1"/>
</dbReference>
<evidence type="ECO:0000256" key="11">
    <source>
        <dbReference type="RuleBase" id="RU364024"/>
    </source>
</evidence>
<evidence type="ECO:0000256" key="8">
    <source>
        <dbReference type="PIRSR" id="PIRSR605856-50"/>
    </source>
</evidence>